<proteinExistence type="inferred from homology"/>
<evidence type="ECO:0000313" key="5">
    <source>
        <dbReference type="Proteomes" id="UP001152320"/>
    </source>
</evidence>
<organism evidence="4 5">
    <name type="scientific">Holothuria leucospilota</name>
    <name type="common">Black long sea cucumber</name>
    <name type="synonym">Mertensiothuria leucospilota</name>
    <dbReference type="NCBI Taxonomy" id="206669"/>
    <lineage>
        <taxon>Eukaryota</taxon>
        <taxon>Metazoa</taxon>
        <taxon>Echinodermata</taxon>
        <taxon>Eleutherozoa</taxon>
        <taxon>Echinozoa</taxon>
        <taxon>Holothuroidea</taxon>
        <taxon>Aspidochirotacea</taxon>
        <taxon>Aspidochirotida</taxon>
        <taxon>Holothuriidae</taxon>
        <taxon>Holothuria</taxon>
    </lineage>
</organism>
<dbReference type="InterPro" id="IPR050271">
    <property type="entry name" value="UDP-glycosyltransferase"/>
</dbReference>
<dbReference type="OrthoDB" id="5835829at2759"/>
<dbReference type="SUPFAM" id="SSF53756">
    <property type="entry name" value="UDP-Glycosyltransferase/glycogen phosphorylase"/>
    <property type="match status" value="1"/>
</dbReference>
<dbReference type="InterPro" id="IPR002213">
    <property type="entry name" value="UDP_glucos_trans"/>
</dbReference>
<keyword evidence="2" id="KW-0328">Glycosyltransferase</keyword>
<evidence type="ECO:0000256" key="2">
    <source>
        <dbReference type="ARBA" id="ARBA00022676"/>
    </source>
</evidence>
<reference evidence="4" key="1">
    <citation type="submission" date="2021-10" db="EMBL/GenBank/DDBJ databases">
        <title>Tropical sea cucumber genome reveals ecological adaptation and Cuvierian tubules defense mechanism.</title>
        <authorList>
            <person name="Chen T."/>
        </authorList>
    </citation>
    <scope>NUCLEOTIDE SEQUENCE</scope>
    <source>
        <strain evidence="4">Nanhai2018</strain>
        <tissue evidence="4">Muscle</tissue>
    </source>
</reference>
<dbReference type="Proteomes" id="UP001152320">
    <property type="component" value="Chromosome 11"/>
</dbReference>
<evidence type="ECO:0000256" key="1">
    <source>
        <dbReference type="ARBA" id="ARBA00009995"/>
    </source>
</evidence>
<dbReference type="Gene3D" id="3.40.50.2000">
    <property type="entry name" value="Glycogen Phosphorylase B"/>
    <property type="match status" value="2"/>
</dbReference>
<gene>
    <name evidence="4" type="ORF">HOLleu_23144</name>
</gene>
<accession>A0A9Q1BUJ0</accession>
<dbReference type="Pfam" id="PF00201">
    <property type="entry name" value="UDPGT"/>
    <property type="match status" value="1"/>
</dbReference>
<comment type="caution">
    <text evidence="4">The sequence shown here is derived from an EMBL/GenBank/DDBJ whole genome shotgun (WGS) entry which is preliminary data.</text>
</comment>
<dbReference type="GO" id="GO:0008194">
    <property type="term" value="F:UDP-glycosyltransferase activity"/>
    <property type="evidence" value="ECO:0007669"/>
    <property type="project" value="InterPro"/>
</dbReference>
<dbReference type="PANTHER" id="PTHR48043">
    <property type="entry name" value="EG:EG0003.4 PROTEIN-RELATED"/>
    <property type="match status" value="1"/>
</dbReference>
<dbReference type="PANTHER" id="PTHR48043:SF145">
    <property type="entry name" value="FI06409P-RELATED"/>
    <property type="match status" value="1"/>
</dbReference>
<keyword evidence="5" id="KW-1185">Reference proteome</keyword>
<dbReference type="AlphaFoldDB" id="A0A9Q1BUJ0"/>
<evidence type="ECO:0000313" key="4">
    <source>
        <dbReference type="EMBL" id="KAJ8033025.1"/>
    </source>
</evidence>
<name>A0A9Q1BUJ0_HOLLE</name>
<sequence>MVVASSSIYVKFLLLPWLFIAPSVQGFNYLFQALVGEGSHFLAAAHLAEVLVHRGHNVTFIISSACSYHETDPRWGSLFEFVVYENPHPDHAFRRTTNEFIARSFEEGIAEGQIKHYPKILSTLALDCDSILSNETLLTKLRDKHFNLLFYDDSWVCSQMLADKINLKTILIHPSAYFGGMAGMLGASPGLSYTPLQLENIPTPPLSFYNRLHSVVSLVYQGVMFSTQCLFLYEALREKHNVSRHLRVDEFIQSGVQLSLFNMDAEVEMLVPLTPNIIPVGGLTTTPAQQLPKELNKIMETVTEEGVVVFSLGSYVNNFPRRVQDVILEAFSRLPYQIFFKYDNKDNITLPPNVRVLKWLPLNDLLGKE</sequence>
<comment type="similarity">
    <text evidence="1">Belongs to the UDP-glycosyltransferase family.</text>
</comment>
<dbReference type="EMBL" id="JAIZAY010000011">
    <property type="protein sequence ID" value="KAJ8033025.1"/>
    <property type="molecule type" value="Genomic_DNA"/>
</dbReference>
<keyword evidence="3" id="KW-0808">Transferase</keyword>
<evidence type="ECO:0000256" key="3">
    <source>
        <dbReference type="ARBA" id="ARBA00022679"/>
    </source>
</evidence>
<protein>
    <submittedName>
        <fullName evidence="4">UDP-glucuronosyltransferase 2B2</fullName>
    </submittedName>
</protein>